<accession>X0VGU0</accession>
<organism evidence="1">
    <name type="scientific">marine sediment metagenome</name>
    <dbReference type="NCBI Taxonomy" id="412755"/>
    <lineage>
        <taxon>unclassified sequences</taxon>
        <taxon>metagenomes</taxon>
        <taxon>ecological metagenomes</taxon>
    </lineage>
</organism>
<evidence type="ECO:0008006" key="2">
    <source>
        <dbReference type="Google" id="ProtNLM"/>
    </source>
</evidence>
<dbReference type="EMBL" id="BARS01030064">
    <property type="protein sequence ID" value="GAG17504.1"/>
    <property type="molecule type" value="Genomic_DNA"/>
</dbReference>
<dbReference type="SUPFAM" id="SSF56752">
    <property type="entry name" value="D-aminoacid aminotransferase-like PLP-dependent enzymes"/>
    <property type="match status" value="1"/>
</dbReference>
<dbReference type="InterPro" id="IPR036038">
    <property type="entry name" value="Aminotransferase-like"/>
</dbReference>
<dbReference type="GO" id="GO:0003824">
    <property type="term" value="F:catalytic activity"/>
    <property type="evidence" value="ECO:0007669"/>
    <property type="project" value="InterPro"/>
</dbReference>
<dbReference type="InterPro" id="IPR043132">
    <property type="entry name" value="BCAT-like_C"/>
</dbReference>
<evidence type="ECO:0000313" key="1">
    <source>
        <dbReference type="EMBL" id="GAG17504.1"/>
    </source>
</evidence>
<proteinExistence type="predicted"/>
<sequence>KKNSILVEEVGIQPYDVYNADEVFLTSTSFCILPVTKFNWTKIGDGRPGPITKWLLKLWSEEVGMDIVEQAMSHLR</sequence>
<dbReference type="Gene3D" id="3.20.10.10">
    <property type="entry name" value="D-amino Acid Aminotransferase, subunit A, domain 2"/>
    <property type="match status" value="1"/>
</dbReference>
<name>X0VGU0_9ZZZZ</name>
<feature type="non-terminal residue" evidence="1">
    <location>
        <position position="1"/>
    </location>
</feature>
<dbReference type="AlphaFoldDB" id="X0VGU0"/>
<protein>
    <recommendedName>
        <fullName evidence="2">Branched-chain amino acid aminotransferase</fullName>
    </recommendedName>
</protein>
<reference evidence="1" key="1">
    <citation type="journal article" date="2014" name="Front. Microbiol.">
        <title>High frequency of phylogenetically diverse reductive dehalogenase-homologous genes in deep subseafloor sedimentary metagenomes.</title>
        <authorList>
            <person name="Kawai M."/>
            <person name="Futagami T."/>
            <person name="Toyoda A."/>
            <person name="Takaki Y."/>
            <person name="Nishi S."/>
            <person name="Hori S."/>
            <person name="Arai W."/>
            <person name="Tsubouchi T."/>
            <person name="Morono Y."/>
            <person name="Uchiyama I."/>
            <person name="Ito T."/>
            <person name="Fujiyama A."/>
            <person name="Inagaki F."/>
            <person name="Takami H."/>
        </authorList>
    </citation>
    <scope>NUCLEOTIDE SEQUENCE</scope>
    <source>
        <strain evidence="1">Expedition CK06-06</strain>
    </source>
</reference>
<gene>
    <name evidence="1" type="ORF">S01H1_46923</name>
</gene>
<comment type="caution">
    <text evidence="1">The sequence shown here is derived from an EMBL/GenBank/DDBJ whole genome shotgun (WGS) entry which is preliminary data.</text>
</comment>